<evidence type="ECO:0000313" key="7">
    <source>
        <dbReference type="EMBL" id="KAF2720023.1"/>
    </source>
</evidence>
<feature type="transmembrane region" description="Helical" evidence="6">
    <location>
        <begin position="348"/>
        <end position="367"/>
    </location>
</feature>
<keyword evidence="5 6" id="KW-0472">Membrane</keyword>
<dbReference type="Proteomes" id="UP000799441">
    <property type="component" value="Unassembled WGS sequence"/>
</dbReference>
<feature type="transmembrane region" description="Helical" evidence="6">
    <location>
        <begin position="224"/>
        <end position="243"/>
    </location>
</feature>
<dbReference type="GO" id="GO:0016020">
    <property type="term" value="C:membrane"/>
    <property type="evidence" value="ECO:0007669"/>
    <property type="project" value="UniProtKB-SubCell"/>
</dbReference>
<proteinExistence type="inferred from homology"/>
<comment type="subcellular location">
    <subcellularLocation>
        <location evidence="1">Membrane</location>
        <topology evidence="1">Multi-pass membrane protein</topology>
    </subcellularLocation>
</comment>
<keyword evidence="4 6" id="KW-1133">Transmembrane helix</keyword>
<evidence type="ECO:0000256" key="2">
    <source>
        <dbReference type="ARBA" id="ARBA00005982"/>
    </source>
</evidence>
<dbReference type="InterPro" id="IPR000109">
    <property type="entry name" value="POT_fam"/>
</dbReference>
<name>A0A9P4Q655_9PEZI</name>
<comment type="similarity">
    <text evidence="2">Belongs to the major facilitator superfamily. Proton-dependent oligopeptide transporter (POT/PTR) (TC 2.A.17) family.</text>
</comment>
<feature type="transmembrane region" description="Helical" evidence="6">
    <location>
        <begin position="111"/>
        <end position="129"/>
    </location>
</feature>
<feature type="transmembrane region" description="Helical" evidence="6">
    <location>
        <begin position="468"/>
        <end position="487"/>
    </location>
</feature>
<reference evidence="7" key="1">
    <citation type="journal article" date="2020" name="Stud. Mycol.">
        <title>101 Dothideomycetes genomes: a test case for predicting lifestyles and emergence of pathogens.</title>
        <authorList>
            <person name="Haridas S."/>
            <person name="Albert R."/>
            <person name="Binder M."/>
            <person name="Bloem J."/>
            <person name="Labutti K."/>
            <person name="Salamov A."/>
            <person name="Andreopoulos B."/>
            <person name="Baker S."/>
            <person name="Barry K."/>
            <person name="Bills G."/>
            <person name="Bluhm B."/>
            <person name="Cannon C."/>
            <person name="Castanera R."/>
            <person name="Culley D."/>
            <person name="Daum C."/>
            <person name="Ezra D."/>
            <person name="Gonzalez J."/>
            <person name="Henrissat B."/>
            <person name="Kuo A."/>
            <person name="Liang C."/>
            <person name="Lipzen A."/>
            <person name="Lutzoni F."/>
            <person name="Magnuson J."/>
            <person name="Mondo S."/>
            <person name="Nolan M."/>
            <person name="Ohm R."/>
            <person name="Pangilinan J."/>
            <person name="Park H.-J."/>
            <person name="Ramirez L."/>
            <person name="Alfaro M."/>
            <person name="Sun H."/>
            <person name="Tritt A."/>
            <person name="Yoshinaga Y."/>
            <person name="Zwiers L.-H."/>
            <person name="Turgeon B."/>
            <person name="Goodwin S."/>
            <person name="Spatafora J."/>
            <person name="Crous P."/>
            <person name="Grigoriev I."/>
        </authorList>
    </citation>
    <scope>NUCLEOTIDE SEQUENCE</scope>
    <source>
        <strain evidence="7">CBS 116435</strain>
    </source>
</reference>
<evidence type="ECO:0000256" key="5">
    <source>
        <dbReference type="ARBA" id="ARBA00023136"/>
    </source>
</evidence>
<evidence type="ECO:0000256" key="3">
    <source>
        <dbReference type="ARBA" id="ARBA00022692"/>
    </source>
</evidence>
<evidence type="ECO:0008006" key="9">
    <source>
        <dbReference type="Google" id="ProtNLM"/>
    </source>
</evidence>
<sequence length="554" mass="60142">MQQASDDEIQLATDGFVDSTKPPPIADRLSLAVILVVLVGGAERFCCYAVSTPWQNYIQNSPSSGTRSLPGALGLGQSRATSINNAHMIFTFLTPMPMALLSDLHLGRFRTLLVSLLIYSAGALIQFASSLPTALEHSAGVGGLAASMILIGIGQGGVKATFSPFLGDQCLTEPRIVSRRSGRKATLDRSLTLQLIYNVFYWATNIASLSSVPATFLERLCGFWTAYLLVFLPLWVLIALLVFSRRISVVVPPQGNILPPAMKVMACAARNGFKLDHAKSDYQISHHGKAGSWSDSFVEDIRLTLRTSRVLLSFTIFYLCVNQMYTNLISQAGQVNLGGVPNDMTQAIAGIACVLLSPLIRAGYAFLARRHIVPGSMRMITFAFFLCAVAMAYSAGIQQLIYNTGPCYRFPRGCPAAGPEGRANNISVWVQTPVYFIFAAAEIFGFVKASEYSYTNSPKQAKSIVQALTQWAACGGSMLGLAISPVAKDPDLVVYYSSLAAVMVVSAGLFCGIFRQLDRDEKAGRINEQETFVETNEGEVRVDRMEEMGEEKAH</sequence>
<dbReference type="SUPFAM" id="SSF103473">
    <property type="entry name" value="MFS general substrate transporter"/>
    <property type="match status" value="1"/>
</dbReference>
<comment type="caution">
    <text evidence="7">The sequence shown here is derived from an EMBL/GenBank/DDBJ whole genome shotgun (WGS) entry which is preliminary data.</text>
</comment>
<feature type="transmembrane region" description="Helical" evidence="6">
    <location>
        <begin position="141"/>
        <end position="166"/>
    </location>
</feature>
<evidence type="ECO:0000256" key="1">
    <source>
        <dbReference type="ARBA" id="ARBA00004141"/>
    </source>
</evidence>
<dbReference type="PANTHER" id="PTHR11654">
    <property type="entry name" value="OLIGOPEPTIDE TRANSPORTER-RELATED"/>
    <property type="match status" value="1"/>
</dbReference>
<dbReference type="Gene3D" id="1.20.1250.20">
    <property type="entry name" value="MFS general substrate transporter like domains"/>
    <property type="match status" value="1"/>
</dbReference>
<evidence type="ECO:0000256" key="4">
    <source>
        <dbReference type="ARBA" id="ARBA00022989"/>
    </source>
</evidence>
<feature type="transmembrane region" description="Helical" evidence="6">
    <location>
        <begin position="428"/>
        <end position="447"/>
    </location>
</feature>
<feature type="transmembrane region" description="Helical" evidence="6">
    <location>
        <begin position="493"/>
        <end position="514"/>
    </location>
</feature>
<accession>A0A9P4Q655</accession>
<feature type="transmembrane region" description="Helical" evidence="6">
    <location>
        <begin position="310"/>
        <end position="328"/>
    </location>
</feature>
<evidence type="ECO:0000313" key="8">
    <source>
        <dbReference type="Proteomes" id="UP000799441"/>
    </source>
</evidence>
<dbReference type="GO" id="GO:0022857">
    <property type="term" value="F:transmembrane transporter activity"/>
    <property type="evidence" value="ECO:0007669"/>
    <property type="project" value="InterPro"/>
</dbReference>
<protein>
    <recommendedName>
        <fullName evidence="9">PTR2-domain-containing protein</fullName>
    </recommendedName>
</protein>
<dbReference type="OrthoDB" id="8904098at2759"/>
<keyword evidence="8" id="KW-1185">Reference proteome</keyword>
<dbReference type="AlphaFoldDB" id="A0A9P4Q655"/>
<gene>
    <name evidence="7" type="ORF">K431DRAFT_227397</name>
</gene>
<dbReference type="Pfam" id="PF00854">
    <property type="entry name" value="PTR2"/>
    <property type="match status" value="1"/>
</dbReference>
<feature type="transmembrane region" description="Helical" evidence="6">
    <location>
        <begin position="379"/>
        <end position="401"/>
    </location>
</feature>
<evidence type="ECO:0000256" key="6">
    <source>
        <dbReference type="SAM" id="Phobius"/>
    </source>
</evidence>
<organism evidence="7 8">
    <name type="scientific">Polychaeton citri CBS 116435</name>
    <dbReference type="NCBI Taxonomy" id="1314669"/>
    <lineage>
        <taxon>Eukaryota</taxon>
        <taxon>Fungi</taxon>
        <taxon>Dikarya</taxon>
        <taxon>Ascomycota</taxon>
        <taxon>Pezizomycotina</taxon>
        <taxon>Dothideomycetes</taxon>
        <taxon>Dothideomycetidae</taxon>
        <taxon>Capnodiales</taxon>
        <taxon>Capnodiaceae</taxon>
        <taxon>Polychaeton</taxon>
    </lineage>
</organism>
<dbReference type="EMBL" id="MU003804">
    <property type="protein sequence ID" value="KAF2720023.1"/>
    <property type="molecule type" value="Genomic_DNA"/>
</dbReference>
<dbReference type="InterPro" id="IPR036259">
    <property type="entry name" value="MFS_trans_sf"/>
</dbReference>
<keyword evidence="3 6" id="KW-0812">Transmembrane</keyword>